<organism evidence="1 2">
    <name type="scientific">Aspergillus melleus</name>
    <dbReference type="NCBI Taxonomy" id="138277"/>
    <lineage>
        <taxon>Eukaryota</taxon>
        <taxon>Fungi</taxon>
        <taxon>Dikarya</taxon>
        <taxon>Ascomycota</taxon>
        <taxon>Pezizomycotina</taxon>
        <taxon>Eurotiomycetes</taxon>
        <taxon>Eurotiomycetidae</taxon>
        <taxon>Eurotiales</taxon>
        <taxon>Aspergillaceae</taxon>
        <taxon>Aspergillus</taxon>
        <taxon>Aspergillus subgen. Circumdati</taxon>
    </lineage>
</organism>
<evidence type="ECO:0000313" key="2">
    <source>
        <dbReference type="Proteomes" id="UP001177260"/>
    </source>
</evidence>
<gene>
    <name evidence="1" type="ORF">N8T08_004859</name>
</gene>
<keyword evidence="2" id="KW-1185">Reference proteome</keyword>
<dbReference type="EMBL" id="JAOPJF010000028">
    <property type="protein sequence ID" value="KAK1144846.1"/>
    <property type="molecule type" value="Genomic_DNA"/>
</dbReference>
<evidence type="ECO:0000313" key="1">
    <source>
        <dbReference type="EMBL" id="KAK1144846.1"/>
    </source>
</evidence>
<proteinExistence type="predicted"/>
<reference evidence="1 2" key="1">
    <citation type="journal article" date="2023" name="ACS Omega">
        <title>Identification of the Neoaspergillic Acid Biosynthesis Gene Cluster by Establishing an In Vitro CRISPR-Ribonucleoprotein Genetic System in Aspergillus melleus.</title>
        <authorList>
            <person name="Yuan B."/>
            <person name="Grau M.F."/>
            <person name="Murata R.M."/>
            <person name="Torok T."/>
            <person name="Venkateswaran K."/>
            <person name="Stajich J.E."/>
            <person name="Wang C.C.C."/>
        </authorList>
    </citation>
    <scope>NUCLEOTIDE SEQUENCE [LARGE SCALE GENOMIC DNA]</scope>
    <source>
        <strain evidence="1 2">IMV 1140</strain>
    </source>
</reference>
<comment type="caution">
    <text evidence="1">The sequence shown here is derived from an EMBL/GenBank/DDBJ whole genome shotgun (WGS) entry which is preliminary data.</text>
</comment>
<name>A0ACC3B364_9EURO</name>
<sequence length="392" mass="44867">MSRLSRHLLNVTLLLIAVSGQFNLTDFIEVIGLQKDIERIISMVYHTVLNIVLYFLISGIHNIQGLGSPVKAVFIAALWLTSGYPCEFCDKLYEAYQSGPSDSITDRLWHFVSTPEHVISYIVVSFSVVRLISQWGVFYYFFKTHESPDIVKTKKRNCTAIISTADTERQRVEECLTSCLLNKVREVIVVTTSAEFAETEDMVNRFRECFPETAIRVLGTEETRKCDMISEAIKIVETDIVVLVDPNVFWPRRFLDRLLVSFTPSVGFVMIHQRVRRFKLPFFEMSPRVGNTQLEPRIGLPLGEYAARAIACPKALFQRREFSTSFKRAQPKDSASYDEESAALFLERWALEKGYHTAKGYAGHDAFEPPARTTPESAFWTHRLFYCVSLLP</sequence>
<accession>A0ACC3B364</accession>
<protein>
    <submittedName>
        <fullName evidence="1">Uncharacterized protein</fullName>
    </submittedName>
</protein>
<dbReference type="Proteomes" id="UP001177260">
    <property type="component" value="Unassembled WGS sequence"/>
</dbReference>